<sequence>MKTSLLSLFILIGGTALLPACSSEKHPKQEPTTENVQQAAYETVPVVAEQRSKALQLPGEFLSYYDVALYGRVNGFIKTLSVDVGSRVRRGQVLAVMEAPELDAELNRALAEQQAARGQVGVSRLTYGRLIQAAKTPGAIAPQEIDLAKGKLMGDSAALLSKSQLVTAARQMKQYLVLRAPFDGVVTERMLSPGALVGPSQKDPQPVLKLKEVGRLRLQVTVPEAYAGQLRQRTPVTFSVGAFPGQVFRGQVDRISYNVERTVRAELVEIEVNNAGLTLMPGMYATVGFPVQRREKSLYVPKTAVVTSMEGTYVIAVQNGKTHYVPVQTGNESEEAVEVIGKLTPQQPVLVRASDDIRDNMAIRTVAANTQRKETATIRQVVAQ</sequence>
<dbReference type="Gene3D" id="2.40.50.100">
    <property type="match status" value="1"/>
</dbReference>
<dbReference type="Pfam" id="PF25954">
    <property type="entry name" value="Beta-barrel_RND_2"/>
    <property type="match status" value="1"/>
</dbReference>
<evidence type="ECO:0000259" key="3">
    <source>
        <dbReference type="Pfam" id="PF25973"/>
    </source>
</evidence>
<dbReference type="PANTHER" id="PTHR30469:SF37">
    <property type="entry name" value="RAGD PROTEIN"/>
    <property type="match status" value="1"/>
</dbReference>
<dbReference type="EMBL" id="HE796684">
    <property type="protein sequence ID" value="CCH03630.1"/>
    <property type="molecule type" value="Genomic_DNA"/>
</dbReference>
<dbReference type="Gene3D" id="1.10.287.470">
    <property type="entry name" value="Helix hairpin bin"/>
    <property type="match status" value="1"/>
</dbReference>
<proteinExistence type="inferred from homology"/>
<evidence type="ECO:0000313" key="5">
    <source>
        <dbReference type="EMBL" id="CCH03630.1"/>
    </source>
</evidence>
<evidence type="ECO:0000259" key="2">
    <source>
        <dbReference type="Pfam" id="PF25954"/>
    </source>
</evidence>
<dbReference type="InterPro" id="IPR058647">
    <property type="entry name" value="BSH_CzcB-like"/>
</dbReference>
<dbReference type="AlphaFoldDB" id="I0KHM7"/>
<geneLocation type="plasmid" evidence="5 6">
    <name>pFAES01</name>
</geneLocation>
<keyword evidence="5" id="KW-0614">Plasmid</keyword>
<dbReference type="Pfam" id="PF25989">
    <property type="entry name" value="YknX_C"/>
    <property type="match status" value="1"/>
</dbReference>
<keyword evidence="6" id="KW-1185">Reference proteome</keyword>
<evidence type="ECO:0000256" key="1">
    <source>
        <dbReference type="ARBA" id="ARBA00009477"/>
    </source>
</evidence>
<dbReference type="Pfam" id="PF25973">
    <property type="entry name" value="BSH_CzcB"/>
    <property type="match status" value="1"/>
</dbReference>
<dbReference type="SUPFAM" id="SSF111369">
    <property type="entry name" value="HlyD-like secretion proteins"/>
    <property type="match status" value="1"/>
</dbReference>
<dbReference type="eggNOG" id="COG0845">
    <property type="taxonomic scope" value="Bacteria"/>
</dbReference>
<name>I0KHM7_9BACT</name>
<comment type="similarity">
    <text evidence="1">Belongs to the membrane fusion protein (MFP) (TC 8.A.1) family.</text>
</comment>
<feature type="domain" description="CusB-like beta-barrel" evidence="2">
    <location>
        <begin position="218"/>
        <end position="289"/>
    </location>
</feature>
<evidence type="ECO:0000313" key="6">
    <source>
        <dbReference type="Proteomes" id="UP000011058"/>
    </source>
</evidence>
<dbReference type="InterPro" id="IPR058792">
    <property type="entry name" value="Beta-barrel_RND_2"/>
</dbReference>
<feature type="domain" description="CzcB-like barrel-sandwich hybrid" evidence="3">
    <location>
        <begin position="70"/>
        <end position="199"/>
    </location>
</feature>
<dbReference type="GO" id="GO:1990281">
    <property type="term" value="C:efflux pump complex"/>
    <property type="evidence" value="ECO:0007669"/>
    <property type="project" value="TreeGrafter"/>
</dbReference>
<dbReference type="RefSeq" id="WP_015056810.1">
    <property type="nucleotide sequence ID" value="NC_019012.1"/>
</dbReference>
<feature type="domain" description="YknX-like C-terminal permuted SH3-like" evidence="4">
    <location>
        <begin position="298"/>
        <end position="364"/>
    </location>
</feature>
<dbReference type="PATRIC" id="fig|1166018.3.peg.5744"/>
<dbReference type="NCBIfam" id="TIGR01730">
    <property type="entry name" value="RND_mfp"/>
    <property type="match status" value="1"/>
</dbReference>
<dbReference type="PANTHER" id="PTHR30469">
    <property type="entry name" value="MULTIDRUG RESISTANCE PROTEIN MDTA"/>
    <property type="match status" value="1"/>
</dbReference>
<evidence type="ECO:0000259" key="4">
    <source>
        <dbReference type="Pfam" id="PF25989"/>
    </source>
</evidence>
<dbReference type="InterPro" id="IPR058637">
    <property type="entry name" value="YknX-like_C"/>
</dbReference>
<dbReference type="KEGG" id="fae:FAES_pFAES01140"/>
<dbReference type="Proteomes" id="UP000011058">
    <property type="component" value="Plasmid pFAES01"/>
</dbReference>
<dbReference type="Gene3D" id="2.40.30.170">
    <property type="match status" value="1"/>
</dbReference>
<dbReference type="GO" id="GO:0015562">
    <property type="term" value="F:efflux transmembrane transporter activity"/>
    <property type="evidence" value="ECO:0007669"/>
    <property type="project" value="TreeGrafter"/>
</dbReference>
<dbReference type="HOGENOM" id="CLU_018816_1_4_10"/>
<protein>
    <submittedName>
        <fullName evidence="5">Nodulation protein nolF</fullName>
    </submittedName>
</protein>
<dbReference type="Gene3D" id="2.40.420.20">
    <property type="match status" value="1"/>
</dbReference>
<dbReference type="InterPro" id="IPR006143">
    <property type="entry name" value="RND_pump_MFP"/>
</dbReference>
<accession>I0KHM7</accession>
<reference evidence="5 6" key="1">
    <citation type="journal article" date="2012" name="J. Bacteriol.">
        <title>Genome Sequence of Fibrella aestuarina BUZ 2T, a Filamentous Marine Bacterium.</title>
        <authorList>
            <person name="Filippini M."/>
            <person name="Qi W."/>
            <person name="Blom J."/>
            <person name="Goesmann A."/>
            <person name="Smits T.H."/>
            <person name="Bagheri H.C."/>
        </authorList>
    </citation>
    <scope>NUCLEOTIDE SEQUENCE [LARGE SCALE GENOMIC DNA]</scope>
    <source>
        <strain evidence="6">BUZ 2T</strain>
        <plasmid evidence="5 6">pFAES01</plasmid>
    </source>
</reference>
<dbReference type="OrthoDB" id="9806939at2"/>
<gene>
    <name evidence="5" type="ORF">FAES_pFAES01140</name>
</gene>
<organism evidence="5 6">
    <name type="scientific">Fibrella aestuarina BUZ 2</name>
    <dbReference type="NCBI Taxonomy" id="1166018"/>
    <lineage>
        <taxon>Bacteria</taxon>
        <taxon>Pseudomonadati</taxon>
        <taxon>Bacteroidota</taxon>
        <taxon>Cytophagia</taxon>
        <taxon>Cytophagales</taxon>
        <taxon>Spirosomataceae</taxon>
        <taxon>Fibrella</taxon>
    </lineage>
</organism>